<sequence>MLRDQITYPATACFHLLGSKSNNLRFATFIFPNFAGPSKASCLPSFILIYK</sequence>
<evidence type="ECO:0000313" key="1">
    <source>
        <dbReference type="EMBL" id="KIO01769.1"/>
    </source>
</evidence>
<gene>
    <name evidence="1" type="ORF">M404DRAFT_725011</name>
</gene>
<name>A0A0C3P399_PISTI</name>
<dbReference type="Proteomes" id="UP000054217">
    <property type="component" value="Unassembled WGS sequence"/>
</dbReference>
<dbReference type="EMBL" id="KN831986">
    <property type="protein sequence ID" value="KIO01769.1"/>
    <property type="molecule type" value="Genomic_DNA"/>
</dbReference>
<evidence type="ECO:0000313" key="2">
    <source>
        <dbReference type="Proteomes" id="UP000054217"/>
    </source>
</evidence>
<dbReference type="AlphaFoldDB" id="A0A0C3P399"/>
<reference evidence="2" key="2">
    <citation type="submission" date="2015-01" db="EMBL/GenBank/DDBJ databases">
        <title>Evolutionary Origins and Diversification of the Mycorrhizal Mutualists.</title>
        <authorList>
            <consortium name="DOE Joint Genome Institute"/>
            <consortium name="Mycorrhizal Genomics Consortium"/>
            <person name="Kohler A."/>
            <person name="Kuo A."/>
            <person name="Nagy L.G."/>
            <person name="Floudas D."/>
            <person name="Copeland A."/>
            <person name="Barry K.W."/>
            <person name="Cichocki N."/>
            <person name="Veneault-Fourrey C."/>
            <person name="LaButti K."/>
            <person name="Lindquist E.A."/>
            <person name="Lipzen A."/>
            <person name="Lundell T."/>
            <person name="Morin E."/>
            <person name="Murat C."/>
            <person name="Riley R."/>
            <person name="Ohm R."/>
            <person name="Sun H."/>
            <person name="Tunlid A."/>
            <person name="Henrissat B."/>
            <person name="Grigoriev I.V."/>
            <person name="Hibbett D.S."/>
            <person name="Martin F."/>
        </authorList>
    </citation>
    <scope>NUCLEOTIDE SEQUENCE [LARGE SCALE GENOMIC DNA]</scope>
    <source>
        <strain evidence="2">Marx 270</strain>
    </source>
</reference>
<reference evidence="1 2" key="1">
    <citation type="submission" date="2014-04" db="EMBL/GenBank/DDBJ databases">
        <authorList>
            <consortium name="DOE Joint Genome Institute"/>
            <person name="Kuo A."/>
            <person name="Kohler A."/>
            <person name="Costa M.D."/>
            <person name="Nagy L.G."/>
            <person name="Floudas D."/>
            <person name="Copeland A."/>
            <person name="Barry K.W."/>
            <person name="Cichocki N."/>
            <person name="Veneault-Fourrey C."/>
            <person name="LaButti K."/>
            <person name="Lindquist E.A."/>
            <person name="Lipzen A."/>
            <person name="Lundell T."/>
            <person name="Morin E."/>
            <person name="Murat C."/>
            <person name="Sun H."/>
            <person name="Tunlid A."/>
            <person name="Henrissat B."/>
            <person name="Grigoriev I.V."/>
            <person name="Hibbett D.S."/>
            <person name="Martin F."/>
            <person name="Nordberg H.P."/>
            <person name="Cantor M.N."/>
            <person name="Hua S.X."/>
        </authorList>
    </citation>
    <scope>NUCLEOTIDE SEQUENCE [LARGE SCALE GENOMIC DNA]</scope>
    <source>
        <strain evidence="1 2">Marx 270</strain>
    </source>
</reference>
<organism evidence="1 2">
    <name type="scientific">Pisolithus tinctorius Marx 270</name>
    <dbReference type="NCBI Taxonomy" id="870435"/>
    <lineage>
        <taxon>Eukaryota</taxon>
        <taxon>Fungi</taxon>
        <taxon>Dikarya</taxon>
        <taxon>Basidiomycota</taxon>
        <taxon>Agaricomycotina</taxon>
        <taxon>Agaricomycetes</taxon>
        <taxon>Agaricomycetidae</taxon>
        <taxon>Boletales</taxon>
        <taxon>Sclerodermatineae</taxon>
        <taxon>Pisolithaceae</taxon>
        <taxon>Pisolithus</taxon>
    </lineage>
</organism>
<dbReference type="InParanoid" id="A0A0C3P399"/>
<dbReference type="HOGENOM" id="CLU_3107379_0_0_1"/>
<accession>A0A0C3P399</accession>
<protein>
    <submittedName>
        <fullName evidence="1">Uncharacterized protein</fullName>
    </submittedName>
</protein>
<proteinExistence type="predicted"/>
<keyword evidence="2" id="KW-1185">Reference proteome</keyword>